<dbReference type="GO" id="GO:0043709">
    <property type="term" value="P:cell adhesion involved in single-species biofilm formation"/>
    <property type="evidence" value="ECO:0007669"/>
    <property type="project" value="TreeGrafter"/>
</dbReference>
<dbReference type="GO" id="GO:0052621">
    <property type="term" value="F:diguanylate cyclase activity"/>
    <property type="evidence" value="ECO:0007669"/>
    <property type="project" value="TreeGrafter"/>
</dbReference>
<dbReference type="EMBL" id="OMOF01000889">
    <property type="protein sequence ID" value="SPF56299.1"/>
    <property type="molecule type" value="Genomic_DNA"/>
</dbReference>
<keyword evidence="3" id="KW-0597">Phosphoprotein</keyword>
<evidence type="ECO:0000256" key="1">
    <source>
        <dbReference type="ARBA" id="ARBA00018672"/>
    </source>
</evidence>
<dbReference type="InterPro" id="IPR011006">
    <property type="entry name" value="CheY-like_superfamily"/>
</dbReference>
<evidence type="ECO:0000259" key="5">
    <source>
        <dbReference type="PROSITE" id="PS50887"/>
    </source>
</evidence>
<dbReference type="Proteomes" id="UP000238916">
    <property type="component" value="Unassembled WGS sequence"/>
</dbReference>
<dbReference type="SUPFAM" id="SSF55073">
    <property type="entry name" value="Nucleotide cyclase"/>
    <property type="match status" value="1"/>
</dbReference>
<protein>
    <recommendedName>
        <fullName evidence="1">Stage 0 sporulation protein A homolog</fullName>
    </recommendedName>
</protein>
<dbReference type="SUPFAM" id="SSF52172">
    <property type="entry name" value="CheY-like"/>
    <property type="match status" value="1"/>
</dbReference>
<evidence type="ECO:0000313" key="7">
    <source>
        <dbReference type="Proteomes" id="UP000238916"/>
    </source>
</evidence>
<accession>A0A2U3LWS6</accession>
<dbReference type="SMART" id="SM00448">
    <property type="entry name" value="REC"/>
    <property type="match status" value="1"/>
</dbReference>
<dbReference type="FunFam" id="3.30.70.270:FF:000001">
    <property type="entry name" value="Diguanylate cyclase domain protein"/>
    <property type="match status" value="1"/>
</dbReference>
<name>A0A2U3LWS6_9FIRM</name>
<evidence type="ECO:0000256" key="3">
    <source>
        <dbReference type="PROSITE-ProRule" id="PRU00169"/>
    </source>
</evidence>
<dbReference type="InterPro" id="IPR000160">
    <property type="entry name" value="GGDEF_dom"/>
</dbReference>
<dbReference type="PANTHER" id="PTHR45138:SF9">
    <property type="entry name" value="DIGUANYLATE CYCLASE DGCM-RELATED"/>
    <property type="match status" value="1"/>
</dbReference>
<dbReference type="AlphaFoldDB" id="A0A2U3LWS6"/>
<feature type="modified residue" description="4-aspartylphosphate" evidence="3">
    <location>
        <position position="56"/>
    </location>
</feature>
<dbReference type="Gene3D" id="3.40.50.2300">
    <property type="match status" value="1"/>
</dbReference>
<feature type="domain" description="GGDEF" evidence="5">
    <location>
        <begin position="191"/>
        <end position="328"/>
    </location>
</feature>
<dbReference type="Pfam" id="PF00072">
    <property type="entry name" value="Response_reg"/>
    <property type="match status" value="1"/>
</dbReference>
<reference evidence="7" key="1">
    <citation type="submission" date="2018-02" db="EMBL/GenBank/DDBJ databases">
        <authorList>
            <person name="Hausmann B."/>
        </authorList>
    </citation>
    <scope>NUCLEOTIDE SEQUENCE [LARGE SCALE GENOMIC DNA]</scope>
    <source>
        <strain evidence="7">Peat soil MAG SbF1</strain>
    </source>
</reference>
<proteinExistence type="predicted"/>
<dbReference type="InterPro" id="IPR001789">
    <property type="entry name" value="Sig_transdc_resp-reg_receiver"/>
</dbReference>
<evidence type="ECO:0000259" key="4">
    <source>
        <dbReference type="PROSITE" id="PS50110"/>
    </source>
</evidence>
<dbReference type="GO" id="GO:0005886">
    <property type="term" value="C:plasma membrane"/>
    <property type="evidence" value="ECO:0007669"/>
    <property type="project" value="TreeGrafter"/>
</dbReference>
<organism evidence="6 7">
    <name type="scientific">Candidatus Desulfosporosinus infrequens</name>
    <dbReference type="NCBI Taxonomy" id="2043169"/>
    <lineage>
        <taxon>Bacteria</taxon>
        <taxon>Bacillati</taxon>
        <taxon>Bacillota</taxon>
        <taxon>Clostridia</taxon>
        <taxon>Eubacteriales</taxon>
        <taxon>Desulfitobacteriaceae</taxon>
        <taxon>Desulfosporosinus</taxon>
    </lineage>
</organism>
<dbReference type="NCBIfam" id="TIGR00254">
    <property type="entry name" value="GGDEF"/>
    <property type="match status" value="1"/>
</dbReference>
<dbReference type="InterPro" id="IPR043128">
    <property type="entry name" value="Rev_trsase/Diguanyl_cyclase"/>
</dbReference>
<dbReference type="PROSITE" id="PS50110">
    <property type="entry name" value="RESPONSE_REGULATORY"/>
    <property type="match status" value="1"/>
</dbReference>
<dbReference type="InterPro" id="IPR029787">
    <property type="entry name" value="Nucleotide_cyclase"/>
</dbReference>
<evidence type="ECO:0000256" key="2">
    <source>
        <dbReference type="ARBA" id="ARBA00024867"/>
    </source>
</evidence>
<dbReference type="PANTHER" id="PTHR45138">
    <property type="entry name" value="REGULATORY COMPONENTS OF SENSORY TRANSDUCTION SYSTEM"/>
    <property type="match status" value="1"/>
</dbReference>
<feature type="domain" description="Response regulatory" evidence="4">
    <location>
        <begin position="7"/>
        <end position="124"/>
    </location>
</feature>
<evidence type="ECO:0000313" key="6">
    <source>
        <dbReference type="EMBL" id="SPF56299.1"/>
    </source>
</evidence>
<dbReference type="InterPro" id="IPR050469">
    <property type="entry name" value="Diguanylate_Cyclase"/>
</dbReference>
<dbReference type="Gene3D" id="3.30.70.270">
    <property type="match status" value="1"/>
</dbReference>
<dbReference type="PROSITE" id="PS50887">
    <property type="entry name" value="GGDEF"/>
    <property type="match status" value="1"/>
</dbReference>
<sequence>MSDGQIKVLIVVDKSDYLLVIKNILAPLDCKIITARSGTEALNYMRSCEFALVLLDIRVQEMDGLEIAERMRASERTKGIPIIFITANSVDQDSLFKGFEVGAVDYLLKPIKPNLLRSKVRVFLDLYLQKQLLKIQAELLESKVSELLELKKVNCHLESISSLDGLTGIPNRRTLDQYIGMSWKNALRERQPLSIIMADIDNFKSYNDNYGHLQGDECLIQVAKSLVSCIKRPNDLVARYGGEEFIALLPNTGKKGASIVAERMRECIEKLALQNSQSQVAHYVTISIGVAEIIPTPFDSIADFIKSADNALYMAKYAGRNIVHMGTHCQLKSNNRLLPKTSKSFREIVEGVWLAKRGQVKTILSQLLGA</sequence>
<dbReference type="SMART" id="SM00267">
    <property type="entry name" value="GGDEF"/>
    <property type="match status" value="1"/>
</dbReference>
<dbReference type="GO" id="GO:1902201">
    <property type="term" value="P:negative regulation of bacterial-type flagellum-dependent cell motility"/>
    <property type="evidence" value="ECO:0007669"/>
    <property type="project" value="TreeGrafter"/>
</dbReference>
<dbReference type="GO" id="GO:0000160">
    <property type="term" value="P:phosphorelay signal transduction system"/>
    <property type="evidence" value="ECO:0007669"/>
    <property type="project" value="InterPro"/>
</dbReference>
<dbReference type="Pfam" id="PF00990">
    <property type="entry name" value="GGDEF"/>
    <property type="match status" value="1"/>
</dbReference>
<comment type="function">
    <text evidence="2">May play the central regulatory role in sporulation. It may be an element of the effector pathway responsible for the activation of sporulation genes in response to nutritional stress. Spo0A may act in concert with spo0H (a sigma factor) to control the expression of some genes that are critical to the sporulation process.</text>
</comment>
<dbReference type="CDD" id="cd01949">
    <property type="entry name" value="GGDEF"/>
    <property type="match status" value="1"/>
</dbReference>
<gene>
    <name evidence="6" type="ORF">SBF1_90027</name>
</gene>